<dbReference type="Pfam" id="PF12831">
    <property type="entry name" value="FAD_oxidored"/>
    <property type="match status" value="1"/>
</dbReference>
<protein>
    <recommendedName>
        <fullName evidence="4">FAD-dependent oxidoreductase</fullName>
    </recommendedName>
</protein>
<feature type="compositionally biased region" description="Polar residues" evidence="1">
    <location>
        <begin position="560"/>
        <end position="575"/>
    </location>
</feature>
<evidence type="ECO:0000313" key="3">
    <source>
        <dbReference type="Proteomes" id="UP000698222"/>
    </source>
</evidence>
<feature type="compositionally biased region" description="Acidic residues" evidence="1">
    <location>
        <begin position="545"/>
        <end position="554"/>
    </location>
</feature>
<evidence type="ECO:0000313" key="2">
    <source>
        <dbReference type="EMBL" id="MBP2410636.1"/>
    </source>
</evidence>
<feature type="region of interest" description="Disordered" evidence="1">
    <location>
        <begin position="540"/>
        <end position="575"/>
    </location>
</feature>
<dbReference type="PANTHER" id="PTHR42716">
    <property type="entry name" value="L-ASPARTATE OXIDASE"/>
    <property type="match status" value="1"/>
</dbReference>
<dbReference type="Gene3D" id="3.40.50.720">
    <property type="entry name" value="NAD(P)-binding Rossmann-like Domain"/>
    <property type="match status" value="1"/>
</dbReference>
<organism evidence="2 3">
    <name type="scientific">Brachybacterium fresconis</name>
    <dbReference type="NCBI Taxonomy" id="173363"/>
    <lineage>
        <taxon>Bacteria</taxon>
        <taxon>Bacillati</taxon>
        <taxon>Actinomycetota</taxon>
        <taxon>Actinomycetes</taxon>
        <taxon>Micrococcales</taxon>
        <taxon>Dermabacteraceae</taxon>
        <taxon>Brachybacterium</taxon>
    </lineage>
</organism>
<accession>A0ABS4YPB0</accession>
<dbReference type="EMBL" id="JAGIOC010000001">
    <property type="protein sequence ID" value="MBP2410636.1"/>
    <property type="molecule type" value="Genomic_DNA"/>
</dbReference>
<dbReference type="SUPFAM" id="SSF51905">
    <property type="entry name" value="FAD/NAD(P)-binding domain"/>
    <property type="match status" value="1"/>
</dbReference>
<evidence type="ECO:0000256" key="1">
    <source>
        <dbReference type="SAM" id="MobiDB-lite"/>
    </source>
</evidence>
<dbReference type="InterPro" id="IPR005288">
    <property type="entry name" value="NadB"/>
</dbReference>
<dbReference type="PANTHER" id="PTHR42716:SF1">
    <property type="entry name" value="SLL0471 PROTEIN"/>
    <property type="match status" value="1"/>
</dbReference>
<name>A0ABS4YPB0_9MICO</name>
<reference evidence="2 3" key="1">
    <citation type="submission" date="2021-03" db="EMBL/GenBank/DDBJ databases">
        <title>Sequencing the genomes of 1000 actinobacteria strains.</title>
        <authorList>
            <person name="Klenk H.-P."/>
        </authorList>
    </citation>
    <scope>NUCLEOTIDE SEQUENCE [LARGE SCALE GENOMIC DNA]</scope>
    <source>
        <strain evidence="2 3">DSM 14564</strain>
    </source>
</reference>
<evidence type="ECO:0008006" key="4">
    <source>
        <dbReference type="Google" id="ProtNLM"/>
    </source>
</evidence>
<comment type="caution">
    <text evidence="2">The sequence shown here is derived from an EMBL/GenBank/DDBJ whole genome shotgun (WGS) entry which is preliminary data.</text>
</comment>
<sequence length="575" mass="63458">MTMPSFSDQRSESRADLVVIGGGLGGVAAALTAARLGRRVILTEADAWLGGQLTVQAVPPDESRWADSHPTSASYAEFRERVRDHYRRTFPLTDAARRDPVLNPGSGFVSRLCHEPRIGALVLEEMLSPLLSGGRLEWLREHEPVAVDRQGDRITAVVVREASSGRERRLVAPLFVDATELGDLLALGDLDHVVGAESRAEHGELHAPRDADPSDQQAITWCCALEWAPGHEDLVPRPALYERFATVVPDFWPGPQLSFDDVHPITLERRSRPIFAGDPNNHQRLDGASDMWHYRRIRAQRLMDPGTPGSDVTLVNWPQIDYWDAPLLGVDADRRGLAEEEARQLTLSFVHWLQHEAPRSDGGTGYPELRLRGDVLGTSDGLARQPYIRESRRIRALFTITEEHIGREMRGEHTGSEEFADTVGTGHYRIDLHPSTSGRNYVDIDCFPFQIPLGALIPRDVANLVPANKNIGTTHISNGAYRLHPVEWSIGEAVGALSEISGRHGVDPVAVHGSGELTRELQGLLADELGVQLAWPEAIRRRLPEDEDEDEDEREAGTGTEVSTVRGTTATAQDA</sequence>
<proteinExistence type="predicted"/>
<dbReference type="Proteomes" id="UP000698222">
    <property type="component" value="Unassembled WGS sequence"/>
</dbReference>
<dbReference type="InterPro" id="IPR036188">
    <property type="entry name" value="FAD/NAD-bd_sf"/>
</dbReference>
<dbReference type="RefSeq" id="WP_245349004.1">
    <property type="nucleotide sequence ID" value="NZ_BAAAJV010000008.1"/>
</dbReference>
<gene>
    <name evidence="2" type="ORF">JOF44_003539</name>
</gene>
<keyword evidence="3" id="KW-1185">Reference proteome</keyword>